<organism evidence="2">
    <name type="scientific">marine sediment metagenome</name>
    <dbReference type="NCBI Taxonomy" id="412755"/>
    <lineage>
        <taxon>unclassified sequences</taxon>
        <taxon>metagenomes</taxon>
        <taxon>ecological metagenomes</taxon>
    </lineage>
</organism>
<dbReference type="AlphaFoldDB" id="A0A0F9HIA9"/>
<reference evidence="2" key="1">
    <citation type="journal article" date="2015" name="Nature">
        <title>Complex archaea that bridge the gap between prokaryotes and eukaryotes.</title>
        <authorList>
            <person name="Spang A."/>
            <person name="Saw J.H."/>
            <person name="Jorgensen S.L."/>
            <person name="Zaremba-Niedzwiedzka K."/>
            <person name="Martijn J."/>
            <person name="Lind A.E."/>
            <person name="van Eijk R."/>
            <person name="Schleper C."/>
            <person name="Guy L."/>
            <person name="Ettema T.J."/>
        </authorList>
    </citation>
    <scope>NUCLEOTIDE SEQUENCE</scope>
</reference>
<protein>
    <submittedName>
        <fullName evidence="2">Uncharacterized protein</fullName>
    </submittedName>
</protein>
<feature type="non-terminal residue" evidence="2">
    <location>
        <position position="1"/>
    </location>
</feature>
<evidence type="ECO:0000256" key="1">
    <source>
        <dbReference type="SAM" id="MobiDB-lite"/>
    </source>
</evidence>
<gene>
    <name evidence="2" type="ORF">LCGC14_2060370</name>
</gene>
<proteinExistence type="predicted"/>
<sequence length="75" mass="8278">LQTPSYGPKSNASTSMSPVLDDSSNSSCVSDINVEDALNLQPEDMVFEVEPAKVIRVKPTARETRKAIRMNKLRN</sequence>
<dbReference type="EMBL" id="LAZR01024513">
    <property type="protein sequence ID" value="KKL74892.1"/>
    <property type="molecule type" value="Genomic_DNA"/>
</dbReference>
<name>A0A0F9HIA9_9ZZZZ</name>
<evidence type="ECO:0000313" key="2">
    <source>
        <dbReference type="EMBL" id="KKL74892.1"/>
    </source>
</evidence>
<comment type="caution">
    <text evidence="2">The sequence shown here is derived from an EMBL/GenBank/DDBJ whole genome shotgun (WGS) entry which is preliminary data.</text>
</comment>
<feature type="region of interest" description="Disordered" evidence="1">
    <location>
        <begin position="1"/>
        <end position="28"/>
    </location>
</feature>
<accession>A0A0F9HIA9</accession>